<evidence type="ECO:0000313" key="2">
    <source>
        <dbReference type="EMBL" id="GMN62949.1"/>
    </source>
</evidence>
<keyword evidence="3" id="KW-1185">Reference proteome</keyword>
<dbReference type="EMBL" id="BTGU01000137">
    <property type="protein sequence ID" value="GMN62907.1"/>
    <property type="molecule type" value="Genomic_DNA"/>
</dbReference>
<sequence length="151" mass="17090">MIKLADSWKDLLVSHVGLFWAPLLLYFASLEGKCHCWIHLMMGCSHTSCRISEQKSYDEAAARSTIILLEGCGSFKASVEIFQKSREQNHGQYDSEMKPVFPLDEKKLRCLQLQLIPTDSGTAVSLQCCAQTLPFWSFCRLQPHYAVDKAS</sequence>
<accession>A0AA88DW65</accession>
<comment type="caution">
    <text evidence="2">The sequence shown here is derived from an EMBL/GenBank/DDBJ whole genome shotgun (WGS) entry which is preliminary data.</text>
</comment>
<dbReference type="AlphaFoldDB" id="A0AA88DW65"/>
<protein>
    <submittedName>
        <fullName evidence="2">Uncharacterized protein</fullName>
    </submittedName>
</protein>
<evidence type="ECO:0000313" key="1">
    <source>
        <dbReference type="EMBL" id="GMN62907.1"/>
    </source>
</evidence>
<gene>
    <name evidence="1" type="ORF">TIFTF001_031976</name>
    <name evidence="2" type="ORF">TIFTF001_032019</name>
</gene>
<dbReference type="Proteomes" id="UP001187192">
    <property type="component" value="Unassembled WGS sequence"/>
</dbReference>
<organism evidence="2 3">
    <name type="scientific">Ficus carica</name>
    <name type="common">Common fig</name>
    <dbReference type="NCBI Taxonomy" id="3494"/>
    <lineage>
        <taxon>Eukaryota</taxon>
        <taxon>Viridiplantae</taxon>
        <taxon>Streptophyta</taxon>
        <taxon>Embryophyta</taxon>
        <taxon>Tracheophyta</taxon>
        <taxon>Spermatophyta</taxon>
        <taxon>Magnoliopsida</taxon>
        <taxon>eudicotyledons</taxon>
        <taxon>Gunneridae</taxon>
        <taxon>Pentapetalae</taxon>
        <taxon>rosids</taxon>
        <taxon>fabids</taxon>
        <taxon>Rosales</taxon>
        <taxon>Moraceae</taxon>
        <taxon>Ficeae</taxon>
        <taxon>Ficus</taxon>
    </lineage>
</organism>
<reference evidence="2" key="1">
    <citation type="submission" date="2023-07" db="EMBL/GenBank/DDBJ databases">
        <title>draft genome sequence of fig (Ficus carica).</title>
        <authorList>
            <person name="Takahashi T."/>
            <person name="Nishimura K."/>
        </authorList>
    </citation>
    <scope>NUCLEOTIDE SEQUENCE</scope>
</reference>
<proteinExistence type="predicted"/>
<name>A0AA88DW65_FICCA</name>
<dbReference type="EMBL" id="BTGU01000138">
    <property type="protein sequence ID" value="GMN62949.1"/>
    <property type="molecule type" value="Genomic_DNA"/>
</dbReference>
<evidence type="ECO:0000313" key="3">
    <source>
        <dbReference type="Proteomes" id="UP001187192"/>
    </source>
</evidence>